<dbReference type="EMBL" id="BMAW01112801">
    <property type="protein sequence ID" value="GFT54515.1"/>
    <property type="molecule type" value="Genomic_DNA"/>
</dbReference>
<evidence type="ECO:0000256" key="1">
    <source>
        <dbReference type="SAM" id="MobiDB-lite"/>
    </source>
</evidence>
<feature type="compositionally biased region" description="Polar residues" evidence="1">
    <location>
        <begin position="71"/>
        <end position="81"/>
    </location>
</feature>
<feature type="compositionally biased region" description="Basic and acidic residues" evidence="1">
    <location>
        <begin position="85"/>
        <end position="101"/>
    </location>
</feature>
<evidence type="ECO:0000313" key="3">
    <source>
        <dbReference type="Proteomes" id="UP000887013"/>
    </source>
</evidence>
<comment type="caution">
    <text evidence="2">The sequence shown here is derived from an EMBL/GenBank/DDBJ whole genome shotgun (WGS) entry which is preliminary data.</text>
</comment>
<gene>
    <name evidence="2" type="ORF">NPIL_694711</name>
</gene>
<accession>A0A8X6P8S1</accession>
<organism evidence="2 3">
    <name type="scientific">Nephila pilipes</name>
    <name type="common">Giant wood spider</name>
    <name type="synonym">Nephila maculata</name>
    <dbReference type="NCBI Taxonomy" id="299642"/>
    <lineage>
        <taxon>Eukaryota</taxon>
        <taxon>Metazoa</taxon>
        <taxon>Ecdysozoa</taxon>
        <taxon>Arthropoda</taxon>
        <taxon>Chelicerata</taxon>
        <taxon>Arachnida</taxon>
        <taxon>Araneae</taxon>
        <taxon>Araneomorphae</taxon>
        <taxon>Entelegynae</taxon>
        <taxon>Araneoidea</taxon>
        <taxon>Nephilidae</taxon>
        <taxon>Nephila</taxon>
    </lineage>
</organism>
<sequence>MPRRKLTSEERERSKQKRREKKRLDQQKYAATAKGKTTNLENHRKRRIDPEKREHDNRLKRARYLKKNHSDLNTDFSSSPGCSYRPDEMEISDSFHDNKKK</sequence>
<feature type="compositionally biased region" description="Basic and acidic residues" evidence="1">
    <location>
        <begin position="48"/>
        <end position="59"/>
    </location>
</feature>
<feature type="compositionally biased region" description="Basic and acidic residues" evidence="1">
    <location>
        <begin position="1"/>
        <end position="13"/>
    </location>
</feature>
<name>A0A8X6P8S1_NEPPI</name>
<dbReference type="Proteomes" id="UP000887013">
    <property type="component" value="Unassembled WGS sequence"/>
</dbReference>
<keyword evidence="3" id="KW-1185">Reference proteome</keyword>
<reference evidence="2" key="1">
    <citation type="submission" date="2020-08" db="EMBL/GenBank/DDBJ databases">
        <title>Multicomponent nature underlies the extraordinary mechanical properties of spider dragline silk.</title>
        <authorList>
            <person name="Kono N."/>
            <person name="Nakamura H."/>
            <person name="Mori M."/>
            <person name="Yoshida Y."/>
            <person name="Ohtoshi R."/>
            <person name="Malay A.D."/>
            <person name="Moran D.A.P."/>
            <person name="Tomita M."/>
            <person name="Numata K."/>
            <person name="Arakawa K."/>
        </authorList>
    </citation>
    <scope>NUCLEOTIDE SEQUENCE</scope>
</reference>
<protein>
    <submittedName>
        <fullName evidence="2">Uncharacterized protein</fullName>
    </submittedName>
</protein>
<dbReference type="AlphaFoldDB" id="A0A8X6P8S1"/>
<feature type="region of interest" description="Disordered" evidence="1">
    <location>
        <begin position="1"/>
        <end position="101"/>
    </location>
</feature>
<evidence type="ECO:0000313" key="2">
    <source>
        <dbReference type="EMBL" id="GFT54515.1"/>
    </source>
</evidence>
<proteinExistence type="predicted"/>